<dbReference type="AlphaFoldDB" id="A0A2G9YCA1"/>
<dbReference type="Gene3D" id="3.40.50.2000">
    <property type="entry name" value="Glycogen Phosphorylase B"/>
    <property type="match status" value="2"/>
</dbReference>
<dbReference type="InterPro" id="IPR028098">
    <property type="entry name" value="Glyco_trans_4-like_N"/>
</dbReference>
<evidence type="ECO:0000259" key="3">
    <source>
        <dbReference type="Pfam" id="PF13579"/>
    </source>
</evidence>
<dbReference type="GO" id="GO:0016757">
    <property type="term" value="F:glycosyltransferase activity"/>
    <property type="evidence" value="ECO:0007669"/>
    <property type="project" value="InterPro"/>
</dbReference>
<dbReference type="PANTHER" id="PTHR46401">
    <property type="entry name" value="GLYCOSYLTRANSFERASE WBBK-RELATED"/>
    <property type="match status" value="1"/>
</dbReference>
<feature type="domain" description="Glycosyl transferase family 1" evidence="2">
    <location>
        <begin position="219"/>
        <end position="384"/>
    </location>
</feature>
<evidence type="ECO:0000313" key="5">
    <source>
        <dbReference type="Proteomes" id="UP000231480"/>
    </source>
</evidence>
<evidence type="ECO:0000313" key="4">
    <source>
        <dbReference type="EMBL" id="PIP16857.1"/>
    </source>
</evidence>
<reference evidence="4 5" key="1">
    <citation type="submission" date="2017-09" db="EMBL/GenBank/DDBJ databases">
        <title>Depth-based differentiation of microbial function through sediment-hosted aquifers and enrichment of novel symbionts in the deep terrestrial subsurface.</title>
        <authorList>
            <person name="Probst A.J."/>
            <person name="Ladd B."/>
            <person name="Jarett J.K."/>
            <person name="Geller-Mcgrath D.E."/>
            <person name="Sieber C.M."/>
            <person name="Emerson J.B."/>
            <person name="Anantharaman K."/>
            <person name="Thomas B.C."/>
            <person name="Malmstrom R."/>
            <person name="Stieglmeier M."/>
            <person name="Klingl A."/>
            <person name="Woyke T."/>
            <person name="Ryan C.M."/>
            <person name="Banfield J.F."/>
        </authorList>
    </citation>
    <scope>NUCLEOTIDE SEQUENCE [LARGE SCALE GENOMIC DNA]</scope>
    <source>
        <strain evidence="4">CG23_combo_of_CG06-09_8_20_14_all_37_13</strain>
    </source>
</reference>
<evidence type="ECO:0000256" key="1">
    <source>
        <dbReference type="ARBA" id="ARBA00022679"/>
    </source>
</evidence>
<sequence length="410" mass="46889">MRILVIHQYFLEKGGFGGSRFNQFAKYWAGKGHQITVVAGTVDYATGQKSRKYPQKIINKNSIDKNITVLRCHVSGSYNKNFLGRSWAYLSFTLSSLWAGLFCAGKQDIIVATSPPLLVGLTGYILSKIKHISWIFEVRDLWPKFAIDAGVLKNSLLIKFSYWLESFIYKKAKLINVLTPAFKDYLLKEKKVPDNKIIYIPNAADLDLMQPGEKNNWVRKKYNWQDRFVVLYIGAHGVANDLWQIINAAQELKNKQDISFVLIGDGMEKNRLIKKAELENSDNIQFIDPVPKEKVADFINASDVCTAVLRPVFTTTYPNKVFDYMACAKPIILPIDGACRELVVEQAKAGIFVEPGNAQEFKKAVLFFYQCPEKLEKLGINGYNFVRENFDRQKLADKYLKILYENLFSR</sequence>
<dbReference type="Pfam" id="PF00534">
    <property type="entry name" value="Glycos_transf_1"/>
    <property type="match status" value="1"/>
</dbReference>
<dbReference type="Pfam" id="PF13579">
    <property type="entry name" value="Glyco_trans_4_4"/>
    <property type="match status" value="1"/>
</dbReference>
<dbReference type="GO" id="GO:0009103">
    <property type="term" value="P:lipopolysaccharide biosynthetic process"/>
    <property type="evidence" value="ECO:0007669"/>
    <property type="project" value="TreeGrafter"/>
</dbReference>
<proteinExistence type="predicted"/>
<dbReference type="SUPFAM" id="SSF53756">
    <property type="entry name" value="UDP-Glycosyltransferase/glycogen phosphorylase"/>
    <property type="match status" value="1"/>
</dbReference>
<organism evidence="4 5">
    <name type="scientific">Candidatus Portnoybacteria bacterium CG23_combo_of_CG06-09_8_20_14_all_37_13</name>
    <dbReference type="NCBI Taxonomy" id="1974819"/>
    <lineage>
        <taxon>Bacteria</taxon>
        <taxon>Candidatus Portnoyibacteriota</taxon>
    </lineage>
</organism>
<dbReference type="CDD" id="cd03794">
    <property type="entry name" value="GT4_WbuB-like"/>
    <property type="match status" value="1"/>
</dbReference>
<gene>
    <name evidence="4" type="ORF">COX44_03050</name>
</gene>
<comment type="caution">
    <text evidence="4">The sequence shown here is derived from an EMBL/GenBank/DDBJ whole genome shotgun (WGS) entry which is preliminary data.</text>
</comment>
<name>A0A2G9YCA1_9BACT</name>
<dbReference type="PANTHER" id="PTHR46401:SF2">
    <property type="entry name" value="GLYCOSYLTRANSFERASE WBBK-RELATED"/>
    <property type="match status" value="1"/>
</dbReference>
<dbReference type="EMBL" id="PCRH01000067">
    <property type="protein sequence ID" value="PIP16857.1"/>
    <property type="molecule type" value="Genomic_DNA"/>
</dbReference>
<feature type="domain" description="Glycosyltransferase subfamily 4-like N-terminal" evidence="3">
    <location>
        <begin position="19"/>
        <end position="202"/>
    </location>
</feature>
<dbReference type="Proteomes" id="UP000231480">
    <property type="component" value="Unassembled WGS sequence"/>
</dbReference>
<accession>A0A2G9YCA1</accession>
<keyword evidence="1 4" id="KW-0808">Transferase</keyword>
<evidence type="ECO:0000259" key="2">
    <source>
        <dbReference type="Pfam" id="PF00534"/>
    </source>
</evidence>
<protein>
    <submittedName>
        <fullName evidence="4">Glycosyltransferase WbuB</fullName>
    </submittedName>
</protein>
<dbReference type="InterPro" id="IPR001296">
    <property type="entry name" value="Glyco_trans_1"/>
</dbReference>